<reference evidence="3" key="1">
    <citation type="submission" date="2016-08" db="EMBL/GenBank/DDBJ databases">
        <title>Complete Genome Seqeunce of Paenibacillus sp. BIHB 4019 from tea rhizoplane.</title>
        <authorList>
            <person name="Thakur R."/>
            <person name="Swarnkar M.K."/>
            <person name="Gulati A."/>
        </authorList>
    </citation>
    <scope>NUCLEOTIDE SEQUENCE [LARGE SCALE GENOMIC DNA]</scope>
    <source>
        <strain evidence="3">BIHB4019</strain>
    </source>
</reference>
<name>A0A1B2DM54_9BACL</name>
<dbReference type="EMBL" id="CP016808">
    <property type="protein sequence ID" value="ANY68781.1"/>
    <property type="molecule type" value="Genomic_DNA"/>
</dbReference>
<sequence>MTWTLDSVYARNTEAPYTFYLPSPQVLKGLEVGELVKLIFLSDEEHEQFIGERMWVEIVERNEDNFKGLLRNIPSYITELSYGQEIQFTYEHICDTKLEDPEASKWNYYMDTKIVMTRDALEKRSFNLMLKDEPNEENHLGWIFFSGHEPEGYNGNLENYQIVSLGAALNIDDSFLAFVDDEPFSAYERDSETGKFNKLIDYDWG</sequence>
<organism evidence="3">
    <name type="scientific">Paenibacillus sp. BIHB 4019</name>
    <dbReference type="NCBI Taxonomy" id="1870819"/>
    <lineage>
        <taxon>Bacteria</taxon>
        <taxon>Bacillati</taxon>
        <taxon>Bacillota</taxon>
        <taxon>Bacilli</taxon>
        <taxon>Bacillales</taxon>
        <taxon>Paenibacillaceae</taxon>
        <taxon>Paenibacillus</taxon>
    </lineage>
</organism>
<proteinExistence type="predicted"/>
<dbReference type="RefSeq" id="WP_099519875.1">
    <property type="nucleotide sequence ID" value="NZ_CP016808.1"/>
</dbReference>
<evidence type="ECO:0000259" key="1">
    <source>
        <dbReference type="Pfam" id="PF09951"/>
    </source>
</evidence>
<accession>A0A1B2DM54</accession>
<dbReference type="InterPro" id="IPR018756">
    <property type="entry name" value="DUF2314"/>
</dbReference>
<protein>
    <recommendedName>
        <fullName evidence="4">DUF2185 domain-containing protein</fullName>
    </recommendedName>
</protein>
<evidence type="ECO:0000259" key="2">
    <source>
        <dbReference type="Pfam" id="PF10077"/>
    </source>
</evidence>
<feature type="domain" description="DUF2314" evidence="2">
    <location>
        <begin position="26"/>
        <end position="98"/>
    </location>
</feature>
<dbReference type="InterPro" id="IPR018689">
    <property type="entry name" value="Imm33_dom"/>
</dbReference>
<gene>
    <name evidence="3" type="ORF">BBD42_21645</name>
</gene>
<dbReference type="PANTHER" id="PTHR38743">
    <property type="entry name" value="SIMILAR TO GLYOXYLASE I FAMILY PROTEIN"/>
    <property type="match status" value="1"/>
</dbReference>
<evidence type="ECO:0008006" key="4">
    <source>
        <dbReference type="Google" id="ProtNLM"/>
    </source>
</evidence>
<evidence type="ECO:0000313" key="3">
    <source>
        <dbReference type="EMBL" id="ANY68781.1"/>
    </source>
</evidence>
<feature type="domain" description="Immunity protein Imm33" evidence="1">
    <location>
        <begin position="116"/>
        <end position="199"/>
    </location>
</feature>
<dbReference type="AlphaFoldDB" id="A0A1B2DM54"/>
<dbReference type="PANTHER" id="PTHR38743:SF2">
    <property type="entry name" value="DUF2185 DOMAIN-CONTAINING PROTEIN"/>
    <property type="match status" value="1"/>
</dbReference>
<dbReference type="Pfam" id="PF10077">
    <property type="entry name" value="DUF2314"/>
    <property type="match status" value="1"/>
</dbReference>
<dbReference type="Pfam" id="PF09951">
    <property type="entry name" value="Imm33"/>
    <property type="match status" value="1"/>
</dbReference>